<keyword evidence="1" id="KW-0812">Transmembrane</keyword>
<dbReference type="EMBL" id="JADJMH010000016">
    <property type="protein sequence ID" value="MBK7676060.1"/>
    <property type="molecule type" value="Genomic_DNA"/>
</dbReference>
<keyword evidence="1" id="KW-0472">Membrane</keyword>
<keyword evidence="1" id="KW-1133">Transmembrane helix</keyword>
<reference evidence="2 3" key="1">
    <citation type="submission" date="2020-10" db="EMBL/GenBank/DDBJ databases">
        <title>Connecting structure to function with the recovery of over 1000 high-quality activated sludge metagenome-assembled genomes encoding full-length rRNA genes using long-read sequencing.</title>
        <authorList>
            <person name="Singleton C.M."/>
            <person name="Petriglieri F."/>
            <person name="Kristensen J.M."/>
            <person name="Kirkegaard R.H."/>
            <person name="Michaelsen T.Y."/>
            <person name="Andersen M.H."/>
            <person name="Karst S.M."/>
            <person name="Dueholm M.S."/>
            <person name="Nielsen P.H."/>
            <person name="Albertsen M."/>
        </authorList>
    </citation>
    <scope>NUCLEOTIDE SEQUENCE [LARGE SCALE GENOMIC DNA]</scope>
    <source>
        <strain evidence="2">EsbW_18-Q3-R4-48_BATAC.285</strain>
    </source>
</reference>
<comment type="caution">
    <text evidence="2">The sequence shown here is derived from an EMBL/GenBank/DDBJ whole genome shotgun (WGS) entry which is preliminary data.</text>
</comment>
<evidence type="ECO:0000256" key="1">
    <source>
        <dbReference type="SAM" id="Phobius"/>
    </source>
</evidence>
<name>A0A935PZ49_9PROT</name>
<gene>
    <name evidence="2" type="ORF">IPJ27_15645</name>
</gene>
<evidence type="ECO:0000313" key="2">
    <source>
        <dbReference type="EMBL" id="MBK7676060.1"/>
    </source>
</evidence>
<dbReference type="AlphaFoldDB" id="A0A935PZ49"/>
<protein>
    <submittedName>
        <fullName evidence="2">DUF1049 domain-containing protein</fullName>
    </submittedName>
</protein>
<feature type="transmembrane region" description="Helical" evidence="1">
    <location>
        <begin position="42"/>
        <end position="62"/>
    </location>
</feature>
<evidence type="ECO:0000313" key="3">
    <source>
        <dbReference type="Proteomes" id="UP000697998"/>
    </source>
</evidence>
<accession>A0A935PZ49</accession>
<feature type="transmembrane region" description="Helical" evidence="1">
    <location>
        <begin position="5"/>
        <end position="22"/>
    </location>
</feature>
<dbReference type="Proteomes" id="UP000697998">
    <property type="component" value="Unassembled WGS sequence"/>
</dbReference>
<sequence length="74" mass="8095">MRYVYIGLIVVVTAVVLLFKIQNLTSVTVSLFSMSLTMPVSLLVIGVYILGMLSGSALWSLLRGWLHGATRKVP</sequence>
<organism evidence="2 3">
    <name type="scientific">Candidatus Accumulibacter proximus</name>
    <dbReference type="NCBI Taxonomy" id="2954385"/>
    <lineage>
        <taxon>Bacteria</taxon>
        <taxon>Pseudomonadati</taxon>
        <taxon>Pseudomonadota</taxon>
        <taxon>Betaproteobacteria</taxon>
        <taxon>Candidatus Accumulibacter</taxon>
    </lineage>
</organism>
<proteinExistence type="predicted"/>